<evidence type="ECO:0000313" key="1">
    <source>
        <dbReference type="EMBL" id="RVD93373.1"/>
    </source>
</evidence>
<dbReference type="OrthoDB" id="2197325at2759"/>
<evidence type="ECO:0000313" key="2">
    <source>
        <dbReference type="Proteomes" id="UP000282876"/>
    </source>
</evidence>
<reference evidence="1 2" key="1">
    <citation type="submission" date="2018-10" db="EMBL/GenBank/DDBJ databases">
        <title>Draft genome sequence of the microsporidian Tubulinosema ratisbonensis.</title>
        <authorList>
            <person name="Polonais V."/>
            <person name="Peyretaillade E."/>
            <person name="Niehus S."/>
            <person name="Wawrzyniak I."/>
            <person name="Franchet A."/>
            <person name="Gaspin C."/>
            <person name="Reichstadt M."/>
            <person name="Belser C."/>
            <person name="Labadie K."/>
            <person name="Delbac F."/>
            <person name="Ferrandon D."/>
        </authorList>
    </citation>
    <scope>NUCLEOTIDE SEQUENCE [LARGE SCALE GENOMIC DNA]</scope>
    <source>
        <strain evidence="1 2">Franzen</strain>
    </source>
</reference>
<dbReference type="EMBL" id="RCSS01000033">
    <property type="protein sequence ID" value="RVD93373.1"/>
    <property type="molecule type" value="Genomic_DNA"/>
</dbReference>
<sequence>MLFIYFASLISKEILTNSLFKFLLISSEELENKKINTDPTKNIFIILKYTLLNSVYKIKSLKKIIYQIPNQIFFLKKDFFNDLVNKILILIEIIKIRFLNIKDRLTHNLFLKYLYLFFVEQSDILNLYLLEETSAFLNIILSEPDWIKELIKYSLKMIKNNPQLNKIEFKESIESYQDYL</sequence>
<keyword evidence="2" id="KW-1185">Reference proteome</keyword>
<accession>A0A437AQT5</accession>
<protein>
    <submittedName>
        <fullName evidence="1">Uncharacterized protein</fullName>
    </submittedName>
</protein>
<dbReference type="VEuPathDB" id="MicrosporidiaDB:TUBRATIS_000980"/>
<name>A0A437AQT5_9MICR</name>
<proteinExistence type="predicted"/>
<dbReference type="AlphaFoldDB" id="A0A437AQT5"/>
<organism evidence="1 2">
    <name type="scientific">Tubulinosema ratisbonensis</name>
    <dbReference type="NCBI Taxonomy" id="291195"/>
    <lineage>
        <taxon>Eukaryota</taxon>
        <taxon>Fungi</taxon>
        <taxon>Fungi incertae sedis</taxon>
        <taxon>Microsporidia</taxon>
        <taxon>Tubulinosematoidea</taxon>
        <taxon>Tubulinosematidae</taxon>
        <taxon>Tubulinosema</taxon>
    </lineage>
</organism>
<dbReference type="Proteomes" id="UP000282876">
    <property type="component" value="Unassembled WGS sequence"/>
</dbReference>
<comment type="caution">
    <text evidence="1">The sequence shown here is derived from an EMBL/GenBank/DDBJ whole genome shotgun (WGS) entry which is preliminary data.</text>
</comment>
<gene>
    <name evidence="1" type="ORF">TUBRATIS_000980</name>
</gene>